<dbReference type="InterPro" id="IPR004412">
    <property type="entry name" value="GatA"/>
</dbReference>
<feature type="domain" description="Amidase" evidence="11">
    <location>
        <begin position="26"/>
        <end position="474"/>
    </location>
</feature>
<keyword evidence="5 10" id="KW-0436">Ligase</keyword>
<gene>
    <name evidence="10 12" type="primary">gatA</name>
    <name evidence="12" type="ORF">GRI97_03880</name>
</gene>
<dbReference type="InterPro" id="IPR000120">
    <property type="entry name" value="Amidase"/>
</dbReference>
<keyword evidence="7 10" id="KW-0067">ATP-binding</keyword>
<comment type="similarity">
    <text evidence="1 10">Belongs to the amidase family. GatA subfamily.</text>
</comment>
<comment type="subunit">
    <text evidence="2 10">Heterotrimer of A, B and C subunits.</text>
</comment>
<evidence type="ECO:0000256" key="4">
    <source>
        <dbReference type="ARBA" id="ARBA00014428"/>
    </source>
</evidence>
<dbReference type="NCBIfam" id="TIGR00132">
    <property type="entry name" value="gatA"/>
    <property type="match status" value="1"/>
</dbReference>
<dbReference type="InterPro" id="IPR023631">
    <property type="entry name" value="Amidase_dom"/>
</dbReference>
<evidence type="ECO:0000256" key="10">
    <source>
        <dbReference type="HAMAP-Rule" id="MF_00120"/>
    </source>
</evidence>
<sequence length="494" mass="51618">MTDITELGVKALRDGVADGAFSAREVAEAFNANVAAAADLNAFIVTTPDAALAAADKVDADRAAGKPLGKMAGVPIGMKDLFATRGVQTTAASHILEGFRPEYESTVSQKLWDAGAGMLGKLNLDQFAMGSSNETSHFGNVISPWRRAGGDTAALAPGGSSGGSSAAVAARLCPAATGTDTGGSIRQPAAFTGISGIKPTYGRCSRWGIVAFASSLDQAGPMAHDVTDCAIMLESMAGFDPKDSTSLDLPVPDWSAALNADLRGKKVGIPREYRMDGTDAEILKSWDDGIAWLKDAGAEVVDISLPHTKAALPAYYIVAPAEASSNLARYDGVRYGLRDLPQGANLQEMYAATRAAGFGAEVRRRILLGTYVLSAGFYDAYYTQAMKVRALIARDFAQAFEQCDVILAPTTPTAAFALGENQDDPLAMYLNDVFSVPASLAGLPAMSVPAGLNSQGLPLGLQIIGRALDEQGVLNAGLAIEQRAGFSAKPDKWW</sequence>
<protein>
    <recommendedName>
        <fullName evidence="4 10">Glutamyl-tRNA(Gln) amidotransferase subunit A</fullName>
        <shortName evidence="10">Glu-ADT subunit A</shortName>
        <ecNumber evidence="3 10">6.3.5.7</ecNumber>
    </recommendedName>
</protein>
<proteinExistence type="inferred from homology"/>
<comment type="catalytic activity">
    <reaction evidence="9 10">
        <text>L-glutamyl-tRNA(Gln) + L-glutamine + ATP + H2O = L-glutaminyl-tRNA(Gln) + L-glutamate + ADP + phosphate + H(+)</text>
        <dbReference type="Rhea" id="RHEA:17521"/>
        <dbReference type="Rhea" id="RHEA-COMP:9681"/>
        <dbReference type="Rhea" id="RHEA-COMP:9684"/>
        <dbReference type="ChEBI" id="CHEBI:15377"/>
        <dbReference type="ChEBI" id="CHEBI:15378"/>
        <dbReference type="ChEBI" id="CHEBI:29985"/>
        <dbReference type="ChEBI" id="CHEBI:30616"/>
        <dbReference type="ChEBI" id="CHEBI:43474"/>
        <dbReference type="ChEBI" id="CHEBI:58359"/>
        <dbReference type="ChEBI" id="CHEBI:78520"/>
        <dbReference type="ChEBI" id="CHEBI:78521"/>
        <dbReference type="ChEBI" id="CHEBI:456216"/>
        <dbReference type="EC" id="6.3.5.7"/>
    </reaction>
</comment>
<dbReference type="PANTHER" id="PTHR11895:SF151">
    <property type="entry name" value="GLUTAMYL-TRNA(GLN) AMIDOTRANSFERASE SUBUNIT A"/>
    <property type="match status" value="1"/>
</dbReference>
<dbReference type="GO" id="GO:0050567">
    <property type="term" value="F:glutaminyl-tRNA synthase (glutamine-hydrolyzing) activity"/>
    <property type="evidence" value="ECO:0007669"/>
    <property type="project" value="UniProtKB-UniRule"/>
</dbReference>
<dbReference type="OrthoDB" id="9811471at2"/>
<reference evidence="12 13" key="1">
    <citation type="submission" date="2019-12" db="EMBL/GenBank/DDBJ databases">
        <title>Genomic-based taxomic classification of the family Erythrobacteraceae.</title>
        <authorList>
            <person name="Xu L."/>
        </authorList>
    </citation>
    <scope>NUCLEOTIDE SEQUENCE [LARGE SCALE GENOMIC DNA]</scope>
    <source>
        <strain evidence="12 13">S36</strain>
    </source>
</reference>
<dbReference type="GO" id="GO:0006412">
    <property type="term" value="P:translation"/>
    <property type="evidence" value="ECO:0007669"/>
    <property type="project" value="UniProtKB-UniRule"/>
</dbReference>
<keyword evidence="6 10" id="KW-0547">Nucleotide-binding</keyword>
<dbReference type="InterPro" id="IPR036928">
    <property type="entry name" value="AS_sf"/>
</dbReference>
<evidence type="ECO:0000256" key="5">
    <source>
        <dbReference type="ARBA" id="ARBA00022598"/>
    </source>
</evidence>
<comment type="function">
    <text evidence="10">Allows the formation of correctly charged Gln-tRNA(Gln) through the transamidation of misacylated Glu-tRNA(Gln) in organisms which lack glutaminyl-tRNA synthetase. The reaction takes place in the presence of glutamine and ATP through an activated gamma-phospho-Glu-tRNA(Gln).</text>
</comment>
<dbReference type="PANTHER" id="PTHR11895">
    <property type="entry name" value="TRANSAMIDASE"/>
    <property type="match status" value="1"/>
</dbReference>
<evidence type="ECO:0000256" key="7">
    <source>
        <dbReference type="ARBA" id="ARBA00022840"/>
    </source>
</evidence>
<evidence type="ECO:0000256" key="1">
    <source>
        <dbReference type="ARBA" id="ARBA00008069"/>
    </source>
</evidence>
<dbReference type="Gene3D" id="3.90.1300.10">
    <property type="entry name" value="Amidase signature (AS) domain"/>
    <property type="match status" value="1"/>
</dbReference>
<evidence type="ECO:0000256" key="8">
    <source>
        <dbReference type="ARBA" id="ARBA00022917"/>
    </source>
</evidence>
<dbReference type="PROSITE" id="PS00571">
    <property type="entry name" value="AMIDASES"/>
    <property type="match status" value="1"/>
</dbReference>
<dbReference type="EC" id="6.3.5.7" evidence="3 10"/>
<evidence type="ECO:0000313" key="12">
    <source>
        <dbReference type="EMBL" id="MXO98125.1"/>
    </source>
</evidence>
<dbReference type="Proteomes" id="UP000469430">
    <property type="component" value="Unassembled WGS sequence"/>
</dbReference>
<dbReference type="RefSeq" id="WP_161389791.1">
    <property type="nucleotide sequence ID" value="NZ_JBHSCP010000001.1"/>
</dbReference>
<comment type="caution">
    <text evidence="12">The sequence shown here is derived from an EMBL/GenBank/DDBJ whole genome shotgun (WGS) entry which is preliminary data.</text>
</comment>
<name>A0A6I4TPQ2_9SPHN</name>
<feature type="active site" description="Charge relay system" evidence="10">
    <location>
        <position position="160"/>
    </location>
</feature>
<dbReference type="GO" id="GO:0030956">
    <property type="term" value="C:glutamyl-tRNA(Gln) amidotransferase complex"/>
    <property type="evidence" value="ECO:0007669"/>
    <property type="project" value="InterPro"/>
</dbReference>
<dbReference type="InterPro" id="IPR020556">
    <property type="entry name" value="Amidase_CS"/>
</dbReference>
<dbReference type="HAMAP" id="MF_00120">
    <property type="entry name" value="GatA"/>
    <property type="match status" value="1"/>
</dbReference>
<organism evidence="12 13">
    <name type="scientific">Croceibacterium xixiisoli</name>
    <dbReference type="NCBI Taxonomy" id="1476466"/>
    <lineage>
        <taxon>Bacteria</taxon>
        <taxon>Pseudomonadati</taxon>
        <taxon>Pseudomonadota</taxon>
        <taxon>Alphaproteobacteria</taxon>
        <taxon>Sphingomonadales</taxon>
        <taxon>Erythrobacteraceae</taxon>
        <taxon>Croceibacterium</taxon>
    </lineage>
</organism>
<evidence type="ECO:0000256" key="9">
    <source>
        <dbReference type="ARBA" id="ARBA00047407"/>
    </source>
</evidence>
<evidence type="ECO:0000256" key="6">
    <source>
        <dbReference type="ARBA" id="ARBA00022741"/>
    </source>
</evidence>
<accession>A0A6I4TPQ2</accession>
<dbReference type="SUPFAM" id="SSF75304">
    <property type="entry name" value="Amidase signature (AS) enzymes"/>
    <property type="match status" value="1"/>
</dbReference>
<keyword evidence="12" id="KW-0808">Transferase</keyword>
<dbReference type="EMBL" id="WTYJ01000001">
    <property type="protein sequence ID" value="MXO98125.1"/>
    <property type="molecule type" value="Genomic_DNA"/>
</dbReference>
<keyword evidence="13" id="KW-1185">Reference proteome</keyword>
<dbReference type="GO" id="GO:0005524">
    <property type="term" value="F:ATP binding"/>
    <property type="evidence" value="ECO:0007669"/>
    <property type="project" value="UniProtKB-KW"/>
</dbReference>
<dbReference type="GO" id="GO:0016740">
    <property type="term" value="F:transferase activity"/>
    <property type="evidence" value="ECO:0007669"/>
    <property type="project" value="UniProtKB-KW"/>
</dbReference>
<evidence type="ECO:0000256" key="2">
    <source>
        <dbReference type="ARBA" id="ARBA00011123"/>
    </source>
</evidence>
<evidence type="ECO:0000259" key="11">
    <source>
        <dbReference type="Pfam" id="PF01425"/>
    </source>
</evidence>
<dbReference type="AlphaFoldDB" id="A0A6I4TPQ2"/>
<dbReference type="Pfam" id="PF01425">
    <property type="entry name" value="Amidase"/>
    <property type="match status" value="1"/>
</dbReference>
<evidence type="ECO:0000256" key="3">
    <source>
        <dbReference type="ARBA" id="ARBA00012739"/>
    </source>
</evidence>
<keyword evidence="8 10" id="KW-0648">Protein biosynthesis</keyword>
<feature type="active site" description="Acyl-ester intermediate" evidence="10">
    <location>
        <position position="184"/>
    </location>
</feature>
<evidence type="ECO:0000313" key="13">
    <source>
        <dbReference type="Proteomes" id="UP000469430"/>
    </source>
</evidence>
<feature type="active site" description="Charge relay system" evidence="10">
    <location>
        <position position="79"/>
    </location>
</feature>